<feature type="domain" description="DNA polymerase III beta sliding clamp central" evidence="12">
    <location>
        <begin position="138"/>
        <end position="243"/>
    </location>
</feature>
<sequence length="369" mass="41931">MSFKIKVKRTDFMEALRCQQSVIDRKATQPIFSHVKLTANKQNVGKNLNIEGSDGNLMLQYAINCEIIEEGIITLPGHILYNLVRKSNKEFISLECNEDIVTIDYGSGTFKLSVLDYESFPQIPQISENLAFHISALEFLDCIKMIKIAMANDEIRVHFNGIYIESDGNEIRFVATDGHRMAMFTKSSKFSEFNMILSRKSVETLCALITSEEEIKCYKENNQVRFTSKNFSFISRLVNGAFPANYKNLIPNSIDGIFQDSTDNLKESLDRISILSSQLSKIVTVKLSDQSTIKCDNLSYGSGEEVLSGTYQGSEFNFGIDCNIWLDFLRLFDDGNIKLEYHGQNKPILMRHENYANLLYIAMPIAIND</sequence>
<dbReference type="PANTHER" id="PTHR30478">
    <property type="entry name" value="DNA POLYMERASE III SUBUNIT BETA"/>
    <property type="match status" value="1"/>
</dbReference>
<evidence type="ECO:0000256" key="6">
    <source>
        <dbReference type="ARBA" id="ARBA00022695"/>
    </source>
</evidence>
<evidence type="ECO:0000256" key="7">
    <source>
        <dbReference type="ARBA" id="ARBA00022705"/>
    </source>
</evidence>
<dbReference type="EMBL" id="CP043316">
    <property type="protein sequence ID" value="QEK38581.1"/>
    <property type="molecule type" value="Genomic_DNA"/>
</dbReference>
<comment type="subcellular location">
    <subcellularLocation>
        <location evidence="1 10">Cytoplasm</location>
    </subcellularLocation>
</comment>
<dbReference type="InterPro" id="IPR001001">
    <property type="entry name" value="DNA_polIII_beta"/>
</dbReference>
<proteinExistence type="inferred from homology"/>
<dbReference type="AlphaFoldDB" id="A0A5C0UFX6"/>
<evidence type="ECO:0000256" key="1">
    <source>
        <dbReference type="ARBA" id="ARBA00004496"/>
    </source>
</evidence>
<feature type="domain" description="DNA polymerase III beta sliding clamp C-terminal" evidence="13">
    <location>
        <begin position="248"/>
        <end position="365"/>
    </location>
</feature>
<dbReference type="OrthoDB" id="8421503at2"/>
<keyword evidence="9" id="KW-0238">DNA-binding</keyword>
<dbReference type="GO" id="GO:0003677">
    <property type="term" value="F:DNA binding"/>
    <property type="evidence" value="ECO:0007669"/>
    <property type="project" value="UniProtKB-UniRule"/>
</dbReference>
<protein>
    <recommendedName>
        <fullName evidence="3 10">Beta sliding clamp</fullName>
    </recommendedName>
</protein>
<keyword evidence="8 10" id="KW-0239">DNA-directed DNA polymerase</keyword>
<dbReference type="InterPro" id="IPR046938">
    <property type="entry name" value="DNA_clamp_sf"/>
</dbReference>
<dbReference type="GO" id="GO:0009360">
    <property type="term" value="C:DNA polymerase III complex"/>
    <property type="evidence" value="ECO:0007669"/>
    <property type="project" value="InterPro"/>
</dbReference>
<dbReference type="Gene3D" id="3.10.150.10">
    <property type="entry name" value="DNA Polymerase III, subunit A, domain 2"/>
    <property type="match status" value="1"/>
</dbReference>
<dbReference type="KEGG" id="cpri:FZC34_01490"/>
<dbReference type="GO" id="GO:0006271">
    <property type="term" value="P:DNA strand elongation involved in DNA replication"/>
    <property type="evidence" value="ECO:0007669"/>
    <property type="project" value="TreeGrafter"/>
</dbReference>
<organism evidence="14 15">
    <name type="scientific">Candidatus Cytomitobacter primus</name>
    <dbReference type="NCBI Taxonomy" id="2066024"/>
    <lineage>
        <taxon>Bacteria</taxon>
        <taxon>Pseudomonadati</taxon>
        <taxon>Pseudomonadota</taxon>
        <taxon>Alphaproteobacteria</taxon>
        <taxon>Holosporales</taxon>
        <taxon>Holosporaceae</taxon>
        <taxon>Candidatus Cytomitobacter</taxon>
    </lineage>
</organism>
<dbReference type="GO" id="GO:0003887">
    <property type="term" value="F:DNA-directed DNA polymerase activity"/>
    <property type="evidence" value="ECO:0007669"/>
    <property type="project" value="UniProtKB-UniRule"/>
</dbReference>
<dbReference type="Pfam" id="PF02768">
    <property type="entry name" value="DNA_pol3_beta_3"/>
    <property type="match status" value="1"/>
</dbReference>
<dbReference type="PANTHER" id="PTHR30478:SF0">
    <property type="entry name" value="BETA SLIDING CLAMP"/>
    <property type="match status" value="1"/>
</dbReference>
<comment type="similarity">
    <text evidence="2 10">Belongs to the beta sliding clamp family.</text>
</comment>
<evidence type="ECO:0000259" key="13">
    <source>
        <dbReference type="Pfam" id="PF02768"/>
    </source>
</evidence>
<comment type="subunit">
    <text evidence="10">Forms a ring-shaped head-to-tail homodimer around DNA.</text>
</comment>
<evidence type="ECO:0000259" key="11">
    <source>
        <dbReference type="Pfam" id="PF00712"/>
    </source>
</evidence>
<evidence type="ECO:0000256" key="2">
    <source>
        <dbReference type="ARBA" id="ARBA00010752"/>
    </source>
</evidence>
<dbReference type="InterPro" id="IPR022634">
    <property type="entry name" value="DNA_polIII_beta_N"/>
</dbReference>
<dbReference type="GO" id="GO:0005737">
    <property type="term" value="C:cytoplasm"/>
    <property type="evidence" value="ECO:0007669"/>
    <property type="project" value="UniProtKB-SubCell"/>
</dbReference>
<dbReference type="Pfam" id="PF02767">
    <property type="entry name" value="DNA_pol3_beta_2"/>
    <property type="match status" value="1"/>
</dbReference>
<name>A0A5C0UFX6_9PROT</name>
<evidence type="ECO:0000259" key="12">
    <source>
        <dbReference type="Pfam" id="PF02767"/>
    </source>
</evidence>
<dbReference type="InterPro" id="IPR022637">
    <property type="entry name" value="DNA_polIII_beta_cen"/>
</dbReference>
<dbReference type="SUPFAM" id="SSF55979">
    <property type="entry name" value="DNA clamp"/>
    <property type="match status" value="3"/>
</dbReference>
<evidence type="ECO:0000256" key="5">
    <source>
        <dbReference type="ARBA" id="ARBA00022679"/>
    </source>
</evidence>
<reference evidence="14 15" key="1">
    <citation type="submission" date="2019-08" db="EMBL/GenBank/DDBJ databases">
        <title>Highly reduced genomes of protist endosymbionts show evolutionary convergence.</title>
        <authorList>
            <person name="George E."/>
            <person name="Husnik F."/>
            <person name="Tashyreva D."/>
            <person name="Prokopchuk G."/>
            <person name="Horak A."/>
            <person name="Kwong W.K."/>
            <person name="Lukes J."/>
            <person name="Keeling P.J."/>
        </authorList>
    </citation>
    <scope>NUCLEOTIDE SEQUENCE [LARGE SCALE GENOMIC DNA]</scope>
    <source>
        <strain evidence="14">1604LC</strain>
    </source>
</reference>
<keyword evidence="4 10" id="KW-0963">Cytoplasm</keyword>
<evidence type="ECO:0000256" key="9">
    <source>
        <dbReference type="ARBA" id="ARBA00023125"/>
    </source>
</evidence>
<keyword evidence="7 10" id="KW-0235">DNA replication</keyword>
<dbReference type="Proteomes" id="UP000325004">
    <property type="component" value="Chromosome"/>
</dbReference>
<dbReference type="Pfam" id="PF00712">
    <property type="entry name" value="DNA_pol3_beta"/>
    <property type="match status" value="1"/>
</dbReference>
<dbReference type="InterPro" id="IPR022635">
    <property type="entry name" value="DNA_polIII_beta_C"/>
</dbReference>
<comment type="function">
    <text evidence="10">Confers DNA tethering and processivity to DNA polymerases and other proteins. Acts as a clamp, forming a ring around DNA (a reaction catalyzed by the clamp-loading complex) which diffuses in an ATP-independent manner freely and bidirectionally along dsDNA. Initially characterized for its ability to contact the catalytic subunit of DNA polymerase III (Pol III), a complex, multichain enzyme responsible for most of the replicative synthesis in bacteria; Pol III exhibits 3'-5' exonuclease proofreading activity. The beta chain is required for initiation of replication as well as for processivity of DNA replication.</text>
</comment>
<keyword evidence="6 10" id="KW-0548">Nucleotidyltransferase</keyword>
<keyword evidence="5 10" id="KW-0808">Transferase</keyword>
<dbReference type="CDD" id="cd00140">
    <property type="entry name" value="beta_clamp"/>
    <property type="match status" value="1"/>
</dbReference>
<evidence type="ECO:0000313" key="14">
    <source>
        <dbReference type="EMBL" id="QEK38581.1"/>
    </source>
</evidence>
<dbReference type="GO" id="GO:0008408">
    <property type="term" value="F:3'-5' exonuclease activity"/>
    <property type="evidence" value="ECO:0007669"/>
    <property type="project" value="InterPro"/>
</dbReference>
<dbReference type="PIRSF" id="PIRSF000804">
    <property type="entry name" value="DNA_pol_III_b"/>
    <property type="match status" value="1"/>
</dbReference>
<evidence type="ECO:0000256" key="10">
    <source>
        <dbReference type="PIRNR" id="PIRNR000804"/>
    </source>
</evidence>
<accession>A0A5C0UFX6</accession>
<gene>
    <name evidence="14" type="primary">dnaN</name>
    <name evidence="14" type="ORF">FZC34_01490</name>
</gene>
<keyword evidence="15" id="KW-1185">Reference proteome</keyword>
<dbReference type="NCBIfam" id="TIGR00663">
    <property type="entry name" value="dnan"/>
    <property type="match status" value="1"/>
</dbReference>
<dbReference type="SMART" id="SM00480">
    <property type="entry name" value="POL3Bc"/>
    <property type="match status" value="1"/>
</dbReference>
<evidence type="ECO:0000313" key="15">
    <source>
        <dbReference type="Proteomes" id="UP000325004"/>
    </source>
</evidence>
<evidence type="ECO:0000256" key="3">
    <source>
        <dbReference type="ARBA" id="ARBA00021035"/>
    </source>
</evidence>
<dbReference type="RefSeq" id="WP_148971702.1">
    <property type="nucleotide sequence ID" value="NZ_CP043316.1"/>
</dbReference>
<dbReference type="Gene3D" id="3.70.10.10">
    <property type="match status" value="1"/>
</dbReference>
<feature type="domain" description="DNA polymerase III beta sliding clamp N-terminal" evidence="11">
    <location>
        <begin position="4"/>
        <end position="124"/>
    </location>
</feature>
<evidence type="ECO:0000256" key="4">
    <source>
        <dbReference type="ARBA" id="ARBA00022490"/>
    </source>
</evidence>
<evidence type="ECO:0000256" key="8">
    <source>
        <dbReference type="ARBA" id="ARBA00022932"/>
    </source>
</evidence>